<gene>
    <name evidence="2" type="ORF">BN873_720010</name>
</gene>
<feature type="compositionally biased region" description="Basic and acidic residues" evidence="1">
    <location>
        <begin position="108"/>
        <end position="117"/>
    </location>
</feature>
<name>W6M7H0_9GAMM</name>
<dbReference type="Proteomes" id="UP000035760">
    <property type="component" value="Unassembled WGS sequence"/>
</dbReference>
<keyword evidence="3" id="KW-1185">Reference proteome</keyword>
<reference evidence="2" key="1">
    <citation type="submission" date="2013-07" db="EMBL/GenBank/DDBJ databases">
        <authorList>
            <person name="McIlroy S."/>
        </authorList>
    </citation>
    <scope>NUCLEOTIDE SEQUENCE [LARGE SCALE GENOMIC DNA]</scope>
    <source>
        <strain evidence="2">Run_A_D11</strain>
    </source>
</reference>
<sequence>MIDLYRLGAIQAPGASRQGNDLQFGLRRHRILPHGFKSETQRFQFDIRQRADFQPHPPDMVKTLLAGLAGDGFDDAFAQRKLVHELAMTGRHQAQNAIRLADQQQHPAGRDSRAAQP</sequence>
<accession>W6M7H0</accession>
<feature type="compositionally biased region" description="Polar residues" evidence="1">
    <location>
        <begin position="94"/>
        <end position="106"/>
    </location>
</feature>
<organism evidence="2 3">
    <name type="scientific">Candidatus Competibacter denitrificans Run_A_D11</name>
    <dbReference type="NCBI Taxonomy" id="1400863"/>
    <lineage>
        <taxon>Bacteria</taxon>
        <taxon>Pseudomonadati</taxon>
        <taxon>Pseudomonadota</taxon>
        <taxon>Gammaproteobacteria</taxon>
        <taxon>Candidatus Competibacteraceae</taxon>
        <taxon>Candidatus Competibacter</taxon>
    </lineage>
</organism>
<protein>
    <submittedName>
        <fullName evidence="2">Uncharacterized protein</fullName>
    </submittedName>
</protein>
<dbReference type="EMBL" id="CBTJ020000083">
    <property type="protein sequence ID" value="CDI03916.1"/>
    <property type="molecule type" value="Genomic_DNA"/>
</dbReference>
<feature type="region of interest" description="Disordered" evidence="1">
    <location>
        <begin position="94"/>
        <end position="117"/>
    </location>
</feature>
<dbReference type="AlphaFoldDB" id="W6M7H0"/>
<proteinExistence type="predicted"/>
<reference evidence="2" key="2">
    <citation type="submission" date="2014-03" db="EMBL/GenBank/DDBJ databases">
        <title>Candidatus Competibacter-lineage genomes retrieved from metagenomes reveal functional metabolic diversity.</title>
        <authorList>
            <person name="McIlroy S.J."/>
            <person name="Albertsen M."/>
            <person name="Andresen E.K."/>
            <person name="Saunders A.M."/>
            <person name="Kristiansen R."/>
            <person name="Stokholm-Bjerregaard M."/>
            <person name="Nielsen K.L."/>
            <person name="Nielsen P.H."/>
        </authorList>
    </citation>
    <scope>NUCLEOTIDE SEQUENCE</scope>
    <source>
        <strain evidence="2">Run_A_D11</strain>
    </source>
</reference>
<comment type="caution">
    <text evidence="2">The sequence shown here is derived from an EMBL/GenBank/DDBJ whole genome shotgun (WGS) entry which is preliminary data.</text>
</comment>
<evidence type="ECO:0000313" key="3">
    <source>
        <dbReference type="Proteomes" id="UP000035760"/>
    </source>
</evidence>
<evidence type="ECO:0000313" key="2">
    <source>
        <dbReference type="EMBL" id="CDI03916.1"/>
    </source>
</evidence>
<evidence type="ECO:0000256" key="1">
    <source>
        <dbReference type="SAM" id="MobiDB-lite"/>
    </source>
</evidence>